<dbReference type="OrthoDB" id="10396625at2759"/>
<keyword evidence="3" id="KW-1185">Reference proteome</keyword>
<accession>A0A1Y3BGZ3</accession>
<organism evidence="2 3">
    <name type="scientific">Euroglyphus maynei</name>
    <name type="common">Mayne's house dust mite</name>
    <dbReference type="NCBI Taxonomy" id="6958"/>
    <lineage>
        <taxon>Eukaryota</taxon>
        <taxon>Metazoa</taxon>
        <taxon>Ecdysozoa</taxon>
        <taxon>Arthropoda</taxon>
        <taxon>Chelicerata</taxon>
        <taxon>Arachnida</taxon>
        <taxon>Acari</taxon>
        <taxon>Acariformes</taxon>
        <taxon>Sarcoptiformes</taxon>
        <taxon>Astigmata</taxon>
        <taxon>Psoroptidia</taxon>
        <taxon>Analgoidea</taxon>
        <taxon>Pyroglyphidae</taxon>
        <taxon>Pyroglyphinae</taxon>
        <taxon>Euroglyphus</taxon>
    </lineage>
</organism>
<evidence type="ECO:0000313" key="3">
    <source>
        <dbReference type="Proteomes" id="UP000194236"/>
    </source>
</evidence>
<dbReference type="EMBL" id="MUJZ01027954">
    <property type="protein sequence ID" value="OTF78435.1"/>
    <property type="molecule type" value="Genomic_DNA"/>
</dbReference>
<feature type="transmembrane region" description="Helical" evidence="1">
    <location>
        <begin position="103"/>
        <end position="126"/>
    </location>
</feature>
<reference evidence="2 3" key="1">
    <citation type="submission" date="2017-03" db="EMBL/GenBank/DDBJ databases">
        <title>Genome Survey of Euroglyphus maynei.</title>
        <authorList>
            <person name="Arlian L.G."/>
            <person name="Morgan M.S."/>
            <person name="Rider S.D."/>
        </authorList>
    </citation>
    <scope>NUCLEOTIDE SEQUENCE [LARGE SCALE GENOMIC DNA]</scope>
    <source>
        <strain evidence="2">Arlian Lab</strain>
        <tissue evidence="2">Whole body</tissue>
    </source>
</reference>
<sequence>MDFEFLKIKNQSYEMSKFSILLNETLYEKDEFDLRYDHQLKINSQGYHCDDLVNNLKINETDPDVNYEAIVQFKEFQFAAYLNQMNVTDIKFNECNPLPGNQLVPILVGSGLLVLMGVCLAIYIFMRSRST</sequence>
<gene>
    <name evidence="2" type="ORF">BLA29_008596</name>
</gene>
<keyword evidence="1" id="KW-1133">Transmembrane helix</keyword>
<keyword evidence="1" id="KW-0812">Transmembrane</keyword>
<evidence type="ECO:0000313" key="2">
    <source>
        <dbReference type="EMBL" id="OTF78435.1"/>
    </source>
</evidence>
<comment type="caution">
    <text evidence="2">The sequence shown here is derived from an EMBL/GenBank/DDBJ whole genome shotgun (WGS) entry which is preliminary data.</text>
</comment>
<dbReference type="Proteomes" id="UP000194236">
    <property type="component" value="Unassembled WGS sequence"/>
</dbReference>
<keyword evidence="1" id="KW-0472">Membrane</keyword>
<protein>
    <submittedName>
        <fullName evidence="2">Uncharacterized protein</fullName>
    </submittedName>
</protein>
<proteinExistence type="predicted"/>
<name>A0A1Y3BGZ3_EURMA</name>
<dbReference type="AlphaFoldDB" id="A0A1Y3BGZ3"/>
<evidence type="ECO:0000256" key="1">
    <source>
        <dbReference type="SAM" id="Phobius"/>
    </source>
</evidence>